<evidence type="ECO:0000313" key="7">
    <source>
        <dbReference type="Proteomes" id="UP000887540"/>
    </source>
</evidence>
<feature type="transmembrane region" description="Helical" evidence="5">
    <location>
        <begin position="40"/>
        <end position="64"/>
    </location>
</feature>
<dbReference type="AlphaFoldDB" id="A0A914DXE2"/>
<feature type="transmembrane region" description="Helical" evidence="5">
    <location>
        <begin position="6"/>
        <end position="28"/>
    </location>
</feature>
<dbReference type="SMART" id="SM01381">
    <property type="entry name" value="7TM_GPCR_Srsx"/>
    <property type="match status" value="1"/>
</dbReference>
<proteinExistence type="predicted"/>
<evidence type="ECO:0000256" key="1">
    <source>
        <dbReference type="ARBA" id="ARBA00004370"/>
    </source>
</evidence>
<accession>A0A914DXE2</accession>
<dbReference type="InterPro" id="IPR047130">
    <property type="entry name" value="7TM_GPCR_Srsx_nematod"/>
</dbReference>
<dbReference type="WBParaSite" id="ACRNAN_scaffold4174.g6928.t1">
    <property type="protein sequence ID" value="ACRNAN_scaffold4174.g6928.t1"/>
    <property type="gene ID" value="ACRNAN_scaffold4174.g6928"/>
</dbReference>
<reference evidence="8" key="1">
    <citation type="submission" date="2022-11" db="UniProtKB">
        <authorList>
            <consortium name="WormBaseParasite"/>
        </authorList>
    </citation>
    <scope>IDENTIFICATION</scope>
</reference>
<dbReference type="SUPFAM" id="SSF81321">
    <property type="entry name" value="Family A G protein-coupled receptor-like"/>
    <property type="match status" value="1"/>
</dbReference>
<evidence type="ECO:0000259" key="6">
    <source>
        <dbReference type="PROSITE" id="PS50262"/>
    </source>
</evidence>
<evidence type="ECO:0000256" key="2">
    <source>
        <dbReference type="ARBA" id="ARBA00022692"/>
    </source>
</evidence>
<comment type="subcellular location">
    <subcellularLocation>
        <location evidence="1">Membrane</location>
    </subcellularLocation>
</comment>
<name>A0A914DXE2_9BILA</name>
<dbReference type="PANTHER" id="PTHR23360">
    <property type="entry name" value="G-PROTEIN COUPLED RECEPTORS FAMILY 1 PROFILE DOMAIN-CONTAINING PROTEIN-RELATED"/>
    <property type="match status" value="1"/>
</dbReference>
<keyword evidence="3 5" id="KW-1133">Transmembrane helix</keyword>
<feature type="transmembrane region" description="Helical" evidence="5">
    <location>
        <begin position="84"/>
        <end position="104"/>
    </location>
</feature>
<evidence type="ECO:0000256" key="3">
    <source>
        <dbReference type="ARBA" id="ARBA00022989"/>
    </source>
</evidence>
<keyword evidence="4 5" id="KW-0472">Membrane</keyword>
<keyword evidence="2 5" id="KW-0812">Transmembrane</keyword>
<dbReference type="InterPro" id="IPR017452">
    <property type="entry name" value="GPCR_Rhodpsn_7TM"/>
</dbReference>
<dbReference type="Gene3D" id="1.20.1070.10">
    <property type="entry name" value="Rhodopsin 7-helix transmembrane proteins"/>
    <property type="match status" value="1"/>
</dbReference>
<feature type="transmembrane region" description="Helical" evidence="5">
    <location>
        <begin position="125"/>
        <end position="150"/>
    </location>
</feature>
<evidence type="ECO:0000256" key="5">
    <source>
        <dbReference type="SAM" id="Phobius"/>
    </source>
</evidence>
<protein>
    <submittedName>
        <fullName evidence="8">G-protein coupled receptors family 1 profile domain-containing protein</fullName>
    </submittedName>
</protein>
<dbReference type="GO" id="GO:0004930">
    <property type="term" value="F:G protein-coupled receptor activity"/>
    <property type="evidence" value="ECO:0007669"/>
    <property type="project" value="InterPro"/>
</dbReference>
<dbReference type="Proteomes" id="UP000887540">
    <property type="component" value="Unplaced"/>
</dbReference>
<dbReference type="InterPro" id="IPR000276">
    <property type="entry name" value="GPCR_Rhodpsn"/>
</dbReference>
<dbReference type="PROSITE" id="PS50262">
    <property type="entry name" value="G_PROTEIN_RECEP_F1_2"/>
    <property type="match status" value="1"/>
</dbReference>
<sequence length="224" mass="25524">MEVIPYFGSNASVLLNLAIGIDRMYCIAAPFKYNKAQKHLYMFILLLLPFLYPSTWIVLSFIAMAQDPHRLVVCGVTTLVASNLSQYNFIATVVFSVFIVIVYCTTWTIAKISNSQAAGQLLKPLTIIMIIVTLTYPVSYILLAIFNIVVPADRLLTYRMSTGVLTSFGYASHFYVYYYFSKEYKNVFRKQLAWIKKDWGNQRVLPQSTNQSQKPSKVAQPNTH</sequence>
<dbReference type="GO" id="GO:0016020">
    <property type="term" value="C:membrane"/>
    <property type="evidence" value="ECO:0007669"/>
    <property type="project" value="UniProtKB-SubCell"/>
</dbReference>
<organism evidence="7 8">
    <name type="scientific">Acrobeloides nanus</name>
    <dbReference type="NCBI Taxonomy" id="290746"/>
    <lineage>
        <taxon>Eukaryota</taxon>
        <taxon>Metazoa</taxon>
        <taxon>Ecdysozoa</taxon>
        <taxon>Nematoda</taxon>
        <taxon>Chromadorea</taxon>
        <taxon>Rhabditida</taxon>
        <taxon>Tylenchina</taxon>
        <taxon>Cephalobomorpha</taxon>
        <taxon>Cephaloboidea</taxon>
        <taxon>Cephalobidae</taxon>
        <taxon>Acrobeloides</taxon>
    </lineage>
</organism>
<keyword evidence="7" id="KW-1185">Reference proteome</keyword>
<evidence type="ECO:0000313" key="8">
    <source>
        <dbReference type="WBParaSite" id="ACRNAN_scaffold4174.g6928.t1"/>
    </source>
</evidence>
<feature type="domain" description="G-protein coupled receptors family 1 profile" evidence="6">
    <location>
        <begin position="1"/>
        <end position="177"/>
    </location>
</feature>
<evidence type="ECO:0000256" key="4">
    <source>
        <dbReference type="ARBA" id="ARBA00023136"/>
    </source>
</evidence>
<dbReference type="InterPro" id="IPR019424">
    <property type="entry name" value="7TM_GPCR_Srsx"/>
</dbReference>
<dbReference type="Pfam" id="PF10320">
    <property type="entry name" value="7TM_GPCR_Srsx"/>
    <property type="match status" value="1"/>
</dbReference>
<feature type="transmembrane region" description="Helical" evidence="5">
    <location>
        <begin position="156"/>
        <end position="180"/>
    </location>
</feature>